<dbReference type="InParanoid" id="A3GEV1"/>
<dbReference type="EMBL" id="AAVQ01000001">
    <property type="protein sequence ID" value="EAZ63649.2"/>
    <property type="molecule type" value="Genomic_DNA"/>
</dbReference>
<comment type="caution">
    <text evidence="4">The sequence shown here is derived from an EMBL/GenBank/DDBJ whole genome shotgun (WGS) entry which is preliminary data.</text>
</comment>
<accession>A3GEV1</accession>
<dbReference type="Gene3D" id="3.30.160.60">
    <property type="entry name" value="Classic Zinc Finger"/>
    <property type="match status" value="1"/>
</dbReference>
<keyword evidence="1" id="KW-0479">Metal-binding</keyword>
<sequence length="485" mass="53636">MSSEQNNIGMPKALSAQLEDGTAKSLLDGQAAQKLKDDVTDPVLVADEGLDADGSPKNYKNLSINSILNIHGKVQVQNPNQAYGTNPKLPSIGSVPGVPKDMSTSQQQQQQQQDLSPKYLPYQRNQYFNHHSRSVSSIDNKLAATSFTDSPQQTQQRTSVGPYGDNIAYQQPPGVAEAAHLVNLQQTTGSNASSVQSQYGQNVALGYGHLVQPGNQPMYPSHAATNSVPQQMISGGNQMHQLSYNPLHHQSHSASDLDPLHESKRGRRFRRRYNQIVRKYNCSYPGCVKSYGSLNHLNTHIVTKKHGHRKSKADFQHNQLSEDGTSNNTQQGPYDASNYPSHLQQHSPSDYTQGNYWYGYNPQVRSNQQVAAPQQQMEVHANTVAPPGSIPAPTYMYYQQGYPQHIPPPISQQRPPMGWPQQTSYPYTQMQGSTSQQSYQQTAQSTQTSSILQQHQVQHDPGQHSDPQMKSASESSTGTSPPLKR</sequence>
<keyword evidence="5" id="KW-1185">Reference proteome</keyword>
<dbReference type="GeneID" id="4850800"/>
<feature type="compositionally biased region" description="Polar residues" evidence="2">
    <location>
        <begin position="316"/>
        <end position="348"/>
    </location>
</feature>
<dbReference type="OrthoDB" id="1939603at2759"/>
<evidence type="ECO:0000259" key="3">
    <source>
        <dbReference type="PROSITE" id="PS50157"/>
    </source>
</evidence>
<dbReference type="AlphaFoldDB" id="A3GEV1"/>
<evidence type="ECO:0000256" key="2">
    <source>
        <dbReference type="SAM" id="MobiDB-lite"/>
    </source>
</evidence>
<dbReference type="PROSITE" id="PS50157">
    <property type="entry name" value="ZINC_FINGER_C2H2_2"/>
    <property type="match status" value="1"/>
</dbReference>
<dbReference type="GO" id="GO:0008270">
    <property type="term" value="F:zinc ion binding"/>
    <property type="evidence" value="ECO:0007669"/>
    <property type="project" value="UniProtKB-KW"/>
</dbReference>
<dbReference type="Proteomes" id="UP000002258">
    <property type="component" value="Chromosome 1"/>
</dbReference>
<name>A3GEV1_PICST</name>
<dbReference type="RefSeq" id="XP_001387672.2">
    <property type="nucleotide sequence ID" value="XM_001387635.1"/>
</dbReference>
<feature type="region of interest" description="Disordered" evidence="2">
    <location>
        <begin position="405"/>
        <end position="485"/>
    </location>
</feature>
<feature type="domain" description="C2H2-type" evidence="3">
    <location>
        <begin position="280"/>
        <end position="311"/>
    </location>
</feature>
<evidence type="ECO:0000256" key="1">
    <source>
        <dbReference type="PROSITE-ProRule" id="PRU00042"/>
    </source>
</evidence>
<dbReference type="KEGG" id="pic:PICST_66227"/>
<protein>
    <submittedName>
        <fullName evidence="4">Nuclear receptor coregulator SMRT/SMRTER, contains Myb-like domains</fullName>
    </submittedName>
</protein>
<keyword evidence="1" id="KW-0863">Zinc-finger</keyword>
<evidence type="ECO:0000313" key="5">
    <source>
        <dbReference type="Proteomes" id="UP000002258"/>
    </source>
</evidence>
<feature type="region of interest" description="Disordered" evidence="2">
    <location>
        <begin position="303"/>
        <end position="348"/>
    </location>
</feature>
<organism evidence="4 5">
    <name type="scientific">Scheffersomyces stipitis (strain ATCC 58785 / CBS 6054 / NBRC 10063 / NRRL Y-11545)</name>
    <name type="common">Yeast</name>
    <name type="synonym">Pichia stipitis</name>
    <dbReference type="NCBI Taxonomy" id="322104"/>
    <lineage>
        <taxon>Eukaryota</taxon>
        <taxon>Fungi</taxon>
        <taxon>Dikarya</taxon>
        <taxon>Ascomycota</taxon>
        <taxon>Saccharomycotina</taxon>
        <taxon>Pichiomycetes</taxon>
        <taxon>Debaryomycetaceae</taxon>
        <taxon>Scheffersomyces</taxon>
    </lineage>
</organism>
<keyword evidence="1" id="KW-0862">Zinc</keyword>
<keyword evidence="4" id="KW-0675">Receptor</keyword>
<feature type="compositionally biased region" description="Low complexity" evidence="2">
    <location>
        <begin position="428"/>
        <end position="456"/>
    </location>
</feature>
<feature type="region of interest" description="Disordered" evidence="2">
    <location>
        <begin position="248"/>
        <end position="268"/>
    </location>
</feature>
<proteinExistence type="predicted"/>
<dbReference type="PROSITE" id="PS00028">
    <property type="entry name" value="ZINC_FINGER_C2H2_1"/>
    <property type="match status" value="1"/>
</dbReference>
<dbReference type="HOGENOM" id="CLU_562729_0_0_1"/>
<gene>
    <name evidence="4" type="primary">EFG1</name>
    <name evidence="4" type="ORF">PICST_66227</name>
</gene>
<feature type="compositionally biased region" description="Polar residues" evidence="2">
    <location>
        <begin position="465"/>
        <end position="485"/>
    </location>
</feature>
<reference evidence="4 5" key="1">
    <citation type="journal article" date="2007" name="Nat. Biotechnol.">
        <title>Genome sequence of the lignocellulose-bioconverting and xylose-fermenting yeast Pichia stipitis.</title>
        <authorList>
            <person name="Jeffries T.W."/>
            <person name="Grigoriev I.V."/>
            <person name="Grimwood J."/>
            <person name="Laplaza J.M."/>
            <person name="Aerts A."/>
            <person name="Salamov A."/>
            <person name="Schmutz J."/>
            <person name="Lindquist E."/>
            <person name="Dehal P."/>
            <person name="Shapiro H."/>
            <person name="Jin Y.S."/>
            <person name="Passoth V."/>
            <person name="Richardson P.M."/>
        </authorList>
    </citation>
    <scope>NUCLEOTIDE SEQUENCE [LARGE SCALE GENOMIC DNA]</scope>
    <source>
        <strain evidence="5">ATCC 58785 / CBS 6054 / NBRC 10063 / NRRL Y-11545</strain>
    </source>
</reference>
<evidence type="ECO:0000313" key="4">
    <source>
        <dbReference type="EMBL" id="EAZ63649.2"/>
    </source>
</evidence>
<dbReference type="eggNOG" id="ENOG502S48N">
    <property type="taxonomic scope" value="Eukaryota"/>
</dbReference>
<dbReference type="InterPro" id="IPR013087">
    <property type="entry name" value="Znf_C2H2_type"/>
</dbReference>
<feature type="region of interest" description="Disordered" evidence="2">
    <location>
        <begin position="78"/>
        <end position="115"/>
    </location>
</feature>